<sequence length="100" mass="11416">MKRPRPIFQFDSKTIPRGEIFNAKHTSWGYHCDTRGNRLFKYIGQKLRDVLAPPTPTRFGYASASIIDYAPIKNLNWPCTINSIPELSSDHNLASLPKNL</sequence>
<protein>
    <recommendedName>
        <fullName evidence="1">Endonuclease/exonuclease/phosphatase domain-containing protein</fullName>
    </recommendedName>
</protein>
<dbReference type="OrthoDB" id="6513770at2759"/>
<dbReference type="InterPro" id="IPR036691">
    <property type="entry name" value="Endo/exonu/phosph_ase_sf"/>
</dbReference>
<dbReference type="Proteomes" id="UP000886998">
    <property type="component" value="Unassembled WGS sequence"/>
</dbReference>
<feature type="domain" description="Endonuclease/exonuclease/phosphatase" evidence="1">
    <location>
        <begin position="21"/>
        <end position="92"/>
    </location>
</feature>
<dbReference type="SUPFAM" id="SSF56219">
    <property type="entry name" value="DNase I-like"/>
    <property type="match status" value="1"/>
</dbReference>
<dbReference type="AlphaFoldDB" id="A0A8X6WNK7"/>
<evidence type="ECO:0000313" key="2">
    <source>
        <dbReference type="EMBL" id="GFY37975.1"/>
    </source>
</evidence>
<accession>A0A8X6WNK7</accession>
<gene>
    <name evidence="2" type="ORF">TNIN_458361</name>
</gene>
<comment type="caution">
    <text evidence="2">The sequence shown here is derived from an EMBL/GenBank/DDBJ whole genome shotgun (WGS) entry which is preliminary data.</text>
</comment>
<evidence type="ECO:0000259" key="1">
    <source>
        <dbReference type="Pfam" id="PF14529"/>
    </source>
</evidence>
<keyword evidence="3" id="KW-1185">Reference proteome</keyword>
<dbReference type="Pfam" id="PF14529">
    <property type="entry name" value="Exo_endo_phos_2"/>
    <property type="match status" value="1"/>
</dbReference>
<evidence type="ECO:0000313" key="3">
    <source>
        <dbReference type="Proteomes" id="UP000886998"/>
    </source>
</evidence>
<dbReference type="GO" id="GO:0003824">
    <property type="term" value="F:catalytic activity"/>
    <property type="evidence" value="ECO:0007669"/>
    <property type="project" value="InterPro"/>
</dbReference>
<reference evidence="2" key="1">
    <citation type="submission" date="2020-08" db="EMBL/GenBank/DDBJ databases">
        <title>Multicomponent nature underlies the extraordinary mechanical properties of spider dragline silk.</title>
        <authorList>
            <person name="Kono N."/>
            <person name="Nakamura H."/>
            <person name="Mori M."/>
            <person name="Yoshida Y."/>
            <person name="Ohtoshi R."/>
            <person name="Malay A.D."/>
            <person name="Moran D.A.P."/>
            <person name="Tomita M."/>
            <person name="Numata K."/>
            <person name="Arakawa K."/>
        </authorList>
    </citation>
    <scope>NUCLEOTIDE SEQUENCE</scope>
</reference>
<dbReference type="Gene3D" id="3.60.10.10">
    <property type="entry name" value="Endonuclease/exonuclease/phosphatase"/>
    <property type="match status" value="1"/>
</dbReference>
<dbReference type="EMBL" id="BMAV01000575">
    <property type="protein sequence ID" value="GFY37975.1"/>
    <property type="molecule type" value="Genomic_DNA"/>
</dbReference>
<name>A0A8X6WNK7_9ARAC</name>
<proteinExistence type="predicted"/>
<organism evidence="2 3">
    <name type="scientific">Trichonephila inaurata madagascariensis</name>
    <dbReference type="NCBI Taxonomy" id="2747483"/>
    <lineage>
        <taxon>Eukaryota</taxon>
        <taxon>Metazoa</taxon>
        <taxon>Ecdysozoa</taxon>
        <taxon>Arthropoda</taxon>
        <taxon>Chelicerata</taxon>
        <taxon>Arachnida</taxon>
        <taxon>Araneae</taxon>
        <taxon>Araneomorphae</taxon>
        <taxon>Entelegynae</taxon>
        <taxon>Araneoidea</taxon>
        <taxon>Nephilidae</taxon>
        <taxon>Trichonephila</taxon>
        <taxon>Trichonephila inaurata</taxon>
    </lineage>
</organism>
<dbReference type="InterPro" id="IPR005135">
    <property type="entry name" value="Endo/exonuclease/phosphatase"/>
</dbReference>